<comment type="caution">
    <text evidence="1">The sequence shown here is derived from an EMBL/GenBank/DDBJ whole genome shotgun (WGS) entry which is preliminary data.</text>
</comment>
<organism evidence="1 2">
    <name type="scientific">Ancylostoma ceylanicum</name>
    <dbReference type="NCBI Taxonomy" id="53326"/>
    <lineage>
        <taxon>Eukaryota</taxon>
        <taxon>Metazoa</taxon>
        <taxon>Ecdysozoa</taxon>
        <taxon>Nematoda</taxon>
        <taxon>Chromadorea</taxon>
        <taxon>Rhabditida</taxon>
        <taxon>Rhabditina</taxon>
        <taxon>Rhabditomorpha</taxon>
        <taxon>Strongyloidea</taxon>
        <taxon>Ancylostomatidae</taxon>
        <taxon>Ancylostomatinae</taxon>
        <taxon>Ancylostoma</taxon>
    </lineage>
</organism>
<proteinExistence type="predicted"/>
<gene>
    <name evidence="1" type="primary">Acey_s0753.g2072</name>
    <name evidence="1" type="ORF">Y032_0753g2072</name>
</gene>
<sequence length="382" mass="42311">MTIRTNICDGTVTVFESALLSTCRTVLPEMLLPLLILTRIPAFSACIATQPMGPDMCTCPRNLYSLSLCPPMRICFPDAAGAVTYNLGQRCLATLNCPVDYLVRFSQTDGKNLNNIEVRTYSMQEYRMECNKQTQQWLLYGPPYPNGIAFTQLACYDKPIAGNFAKRAISVAHGAATCKTCSPPRGIPVDNCPQNYECFSPIIGTKTDATSSCKYSVVECPESNLLVQLESGTSMVIYPEDVRCDVQWMFDDDQHTHQIESMTCLSRAPEQNPASNCTCSYPAPRQICMSPTACGDVVPARSLDDCTSKLHCLKGNHIFIRRRQENGELDSREHVVAGNNPQVLCTNGIWLLSNNDQEIHLERNEVISCETSETSEPITITS</sequence>
<evidence type="ECO:0000313" key="2">
    <source>
        <dbReference type="Proteomes" id="UP000024635"/>
    </source>
</evidence>
<accession>A0A016WDS5</accession>
<protein>
    <submittedName>
        <fullName evidence="1">Uncharacterized protein</fullName>
    </submittedName>
</protein>
<dbReference type="AlphaFoldDB" id="A0A016WDS5"/>
<reference evidence="2" key="1">
    <citation type="journal article" date="2015" name="Nat. Genet.">
        <title>The genome and transcriptome of the zoonotic hookworm Ancylostoma ceylanicum identify infection-specific gene families.</title>
        <authorList>
            <person name="Schwarz E.M."/>
            <person name="Hu Y."/>
            <person name="Antoshechkin I."/>
            <person name="Miller M.M."/>
            <person name="Sternberg P.W."/>
            <person name="Aroian R.V."/>
        </authorList>
    </citation>
    <scope>NUCLEOTIDE SEQUENCE</scope>
    <source>
        <strain evidence="2">HY135</strain>
    </source>
</reference>
<name>A0A016WDS5_9BILA</name>
<keyword evidence="2" id="KW-1185">Reference proteome</keyword>
<dbReference type="OrthoDB" id="5893917at2759"/>
<dbReference type="EMBL" id="JARK01000353">
    <property type="protein sequence ID" value="EYC37974.1"/>
    <property type="molecule type" value="Genomic_DNA"/>
</dbReference>
<dbReference type="Proteomes" id="UP000024635">
    <property type="component" value="Unassembled WGS sequence"/>
</dbReference>
<evidence type="ECO:0000313" key="1">
    <source>
        <dbReference type="EMBL" id="EYC37974.1"/>
    </source>
</evidence>